<dbReference type="GO" id="GO:0008483">
    <property type="term" value="F:transaminase activity"/>
    <property type="evidence" value="ECO:0007669"/>
    <property type="project" value="UniProtKB-KW"/>
</dbReference>
<accession>A0A7W6M5Z4</accession>
<keyword evidence="4" id="KW-0238">DNA-binding</keyword>
<dbReference type="Gene3D" id="3.40.640.10">
    <property type="entry name" value="Type I PLP-dependent aspartate aminotransferase-like (Major domain)"/>
    <property type="match status" value="1"/>
</dbReference>
<dbReference type="CDD" id="cd07377">
    <property type="entry name" value="WHTH_GntR"/>
    <property type="match status" value="1"/>
</dbReference>
<keyword evidence="8" id="KW-1185">Reference proteome</keyword>
<dbReference type="RefSeq" id="WP_025054923.1">
    <property type="nucleotide sequence ID" value="NZ_JACIFU010000001.1"/>
</dbReference>
<dbReference type="CDD" id="cd00609">
    <property type="entry name" value="AAT_like"/>
    <property type="match status" value="1"/>
</dbReference>
<comment type="caution">
    <text evidence="7">The sequence shown here is derived from an EMBL/GenBank/DDBJ whole genome shotgun (WGS) entry which is preliminary data.</text>
</comment>
<dbReference type="GO" id="GO:0003677">
    <property type="term" value="F:DNA binding"/>
    <property type="evidence" value="ECO:0007669"/>
    <property type="project" value="UniProtKB-KW"/>
</dbReference>
<dbReference type="PANTHER" id="PTHR46577:SF1">
    <property type="entry name" value="HTH-TYPE TRANSCRIPTIONAL REGULATORY PROTEIN GABR"/>
    <property type="match status" value="1"/>
</dbReference>
<dbReference type="InterPro" id="IPR015421">
    <property type="entry name" value="PyrdxlP-dep_Trfase_major"/>
</dbReference>
<dbReference type="Gene3D" id="1.10.10.10">
    <property type="entry name" value="Winged helix-like DNA-binding domain superfamily/Winged helix DNA-binding domain"/>
    <property type="match status" value="1"/>
</dbReference>
<keyword evidence="3" id="KW-0805">Transcription regulation</keyword>
<organism evidence="7 8">
    <name type="scientific">Sulfitobacter noctilucicola</name>
    <dbReference type="NCBI Taxonomy" id="1342301"/>
    <lineage>
        <taxon>Bacteria</taxon>
        <taxon>Pseudomonadati</taxon>
        <taxon>Pseudomonadota</taxon>
        <taxon>Alphaproteobacteria</taxon>
        <taxon>Rhodobacterales</taxon>
        <taxon>Roseobacteraceae</taxon>
        <taxon>Sulfitobacter</taxon>
    </lineage>
</organism>
<evidence type="ECO:0000256" key="1">
    <source>
        <dbReference type="ARBA" id="ARBA00005384"/>
    </source>
</evidence>
<keyword evidence="7" id="KW-0032">Aminotransferase</keyword>
<dbReference type="EMBL" id="JACIFU010000001">
    <property type="protein sequence ID" value="MBB4172996.1"/>
    <property type="molecule type" value="Genomic_DNA"/>
</dbReference>
<evidence type="ECO:0000256" key="5">
    <source>
        <dbReference type="ARBA" id="ARBA00023163"/>
    </source>
</evidence>
<dbReference type="GO" id="GO:0003700">
    <property type="term" value="F:DNA-binding transcription factor activity"/>
    <property type="evidence" value="ECO:0007669"/>
    <property type="project" value="InterPro"/>
</dbReference>
<dbReference type="InterPro" id="IPR036390">
    <property type="entry name" value="WH_DNA-bd_sf"/>
</dbReference>
<keyword evidence="5" id="KW-0804">Transcription</keyword>
<name>A0A7W6M5Z4_9RHOB</name>
<dbReference type="Pfam" id="PF00392">
    <property type="entry name" value="GntR"/>
    <property type="match status" value="1"/>
</dbReference>
<evidence type="ECO:0000259" key="6">
    <source>
        <dbReference type="PROSITE" id="PS50949"/>
    </source>
</evidence>
<evidence type="ECO:0000313" key="8">
    <source>
        <dbReference type="Proteomes" id="UP000565745"/>
    </source>
</evidence>
<dbReference type="InterPro" id="IPR015424">
    <property type="entry name" value="PyrdxlP-dep_Trfase"/>
</dbReference>
<dbReference type="InterPro" id="IPR036388">
    <property type="entry name" value="WH-like_DNA-bd_sf"/>
</dbReference>
<dbReference type="PROSITE" id="PS50949">
    <property type="entry name" value="HTH_GNTR"/>
    <property type="match status" value="1"/>
</dbReference>
<evidence type="ECO:0000256" key="4">
    <source>
        <dbReference type="ARBA" id="ARBA00023125"/>
    </source>
</evidence>
<proteinExistence type="inferred from homology"/>
<evidence type="ECO:0000313" key="7">
    <source>
        <dbReference type="EMBL" id="MBB4172996.1"/>
    </source>
</evidence>
<gene>
    <name evidence="7" type="ORF">GGR93_000757</name>
</gene>
<keyword evidence="2" id="KW-0663">Pyridoxal phosphate</keyword>
<dbReference type="AlphaFoldDB" id="A0A7W6M5Z4"/>
<dbReference type="InterPro" id="IPR000524">
    <property type="entry name" value="Tscrpt_reg_HTH_GntR"/>
</dbReference>
<feature type="domain" description="HTH gntR-type" evidence="6">
    <location>
        <begin position="16"/>
        <end position="84"/>
    </location>
</feature>
<reference evidence="7 8" key="1">
    <citation type="submission" date="2020-08" db="EMBL/GenBank/DDBJ databases">
        <title>Genomic Encyclopedia of Type Strains, Phase IV (KMG-IV): sequencing the most valuable type-strain genomes for metagenomic binning, comparative biology and taxonomic classification.</title>
        <authorList>
            <person name="Goeker M."/>
        </authorList>
    </citation>
    <scope>NUCLEOTIDE SEQUENCE [LARGE SCALE GENOMIC DNA]</scope>
    <source>
        <strain evidence="7 8">DSM 101015</strain>
    </source>
</reference>
<dbReference type="SUPFAM" id="SSF46785">
    <property type="entry name" value="Winged helix' DNA-binding domain"/>
    <property type="match status" value="1"/>
</dbReference>
<evidence type="ECO:0000256" key="3">
    <source>
        <dbReference type="ARBA" id="ARBA00023015"/>
    </source>
</evidence>
<dbReference type="SMART" id="SM00345">
    <property type="entry name" value="HTH_GNTR"/>
    <property type="match status" value="1"/>
</dbReference>
<dbReference type="InterPro" id="IPR004839">
    <property type="entry name" value="Aminotransferase_I/II_large"/>
</dbReference>
<protein>
    <submittedName>
        <fullName evidence="7">GntR family transcriptional regulator/MocR family aminotransferase</fullName>
    </submittedName>
</protein>
<dbReference type="OrthoDB" id="9808770at2"/>
<dbReference type="InterPro" id="IPR051446">
    <property type="entry name" value="HTH_trans_reg/aminotransferase"/>
</dbReference>
<dbReference type="Pfam" id="PF00155">
    <property type="entry name" value="Aminotran_1_2"/>
    <property type="match status" value="1"/>
</dbReference>
<sequence>MTLPVETFFLKPDAHGTLQQQIQQMIAQGILSGRFKKREKLPSTRKLAVHLGVSRITVTIAYTELLANDYLASKGRSGYYVSENAPSPPAFSATPERQDAVDWTRAIGQKFSGAATLSKPLDWAKYRYPFIYGQADPTLFDHTNWRLCALQALGQKDFTSLTTDYFDQDDPQLIEFIGRHTLPRRGITARPEQILITLGAQNALWLTTQVLLTQRRNAALEDPCYPALRDILSQSRCHVTPVRVDQDGIPPDAIPPQTDVIFTTPSHQCPTNATMPMNRRRALLNRARDLDALIVEDDYEFEMSFLKSPSPALKSLDTDGRVVYVGSFSKSLFPGLRLGYLVGSEPFIREARALRASVLRHPPGHIQRTAAYFLSLGHYDALIRRMGAALQERRKVMEEAIAARNLEISGRGFYGGSSFWMLAPTGIDTEELAQRLRAKGVLIEPGHAFFSGEQPPHNYYRLAYSSIPSARISAGVDLIADEIAATSPTGPIY</sequence>
<keyword evidence="7" id="KW-0808">Transferase</keyword>
<evidence type="ECO:0000256" key="2">
    <source>
        <dbReference type="ARBA" id="ARBA00022898"/>
    </source>
</evidence>
<dbReference type="PANTHER" id="PTHR46577">
    <property type="entry name" value="HTH-TYPE TRANSCRIPTIONAL REGULATORY PROTEIN GABR"/>
    <property type="match status" value="1"/>
</dbReference>
<dbReference type="Proteomes" id="UP000565745">
    <property type="component" value="Unassembled WGS sequence"/>
</dbReference>
<comment type="similarity">
    <text evidence="1">In the C-terminal section; belongs to the class-I pyridoxal-phosphate-dependent aminotransferase family.</text>
</comment>
<dbReference type="SUPFAM" id="SSF53383">
    <property type="entry name" value="PLP-dependent transferases"/>
    <property type="match status" value="1"/>
</dbReference>
<dbReference type="GO" id="GO:0030170">
    <property type="term" value="F:pyridoxal phosphate binding"/>
    <property type="evidence" value="ECO:0007669"/>
    <property type="project" value="InterPro"/>
</dbReference>